<dbReference type="KEGG" id="rga:RGR602_CH03739"/>
<evidence type="ECO:0000256" key="1">
    <source>
        <dbReference type="SAM" id="SignalP"/>
    </source>
</evidence>
<reference evidence="3 4" key="1">
    <citation type="submission" date="2013-11" db="EMBL/GenBank/DDBJ databases">
        <title>Complete genome sequence of Rhizobium gallicum bv. gallicum R602.</title>
        <authorList>
            <person name="Bustos P."/>
            <person name="Santamaria R.I."/>
            <person name="Lozano L."/>
            <person name="Acosta J.L."/>
            <person name="Ormeno-Orrillo E."/>
            <person name="Rogel M.A."/>
            <person name="Romero D."/>
            <person name="Cevallos M.A."/>
            <person name="Martinez-Romero E."/>
            <person name="Gonzalez V."/>
        </authorList>
    </citation>
    <scope>NUCLEOTIDE SEQUENCE [LARGE SCALE GENOMIC DNA]</scope>
    <source>
        <strain evidence="3 4">R602</strain>
    </source>
</reference>
<dbReference type="HOGENOM" id="CLU_059147_0_0_5"/>
<keyword evidence="4" id="KW-1185">Reference proteome</keyword>
<dbReference type="InterPro" id="IPR027372">
    <property type="entry name" value="Phytase-like_dom"/>
</dbReference>
<feature type="chain" id="PRO_5002098507" evidence="1">
    <location>
        <begin position="24"/>
        <end position="330"/>
    </location>
</feature>
<evidence type="ECO:0000313" key="3">
    <source>
        <dbReference type="EMBL" id="AJD43039.1"/>
    </source>
</evidence>
<gene>
    <name evidence="3" type="ORF">RGR602_CH03739</name>
</gene>
<keyword evidence="1" id="KW-0732">Signal</keyword>
<feature type="signal peptide" evidence="1">
    <location>
        <begin position="1"/>
        <end position="23"/>
    </location>
</feature>
<protein>
    <submittedName>
        <fullName evidence="3">Phytase-like protein</fullName>
    </submittedName>
</protein>
<dbReference type="EMBL" id="CP006877">
    <property type="protein sequence ID" value="AJD43039.1"/>
    <property type="molecule type" value="Genomic_DNA"/>
</dbReference>
<feature type="domain" description="Phytase-like" evidence="2">
    <location>
        <begin position="63"/>
        <end position="315"/>
    </location>
</feature>
<evidence type="ECO:0000313" key="4">
    <source>
        <dbReference type="Proteomes" id="UP000031368"/>
    </source>
</evidence>
<dbReference type="Proteomes" id="UP000031368">
    <property type="component" value="Chromosome"/>
</dbReference>
<dbReference type="InterPro" id="IPR014567">
    <property type="entry name" value="UCP031900"/>
</dbReference>
<evidence type="ECO:0000259" key="2">
    <source>
        <dbReference type="Pfam" id="PF13449"/>
    </source>
</evidence>
<proteinExistence type="predicted"/>
<dbReference type="RefSeq" id="WP_039847021.1">
    <property type="nucleotide sequence ID" value="NZ_CP006877.1"/>
</dbReference>
<dbReference type="AlphaFoldDB" id="A0A0B4X4J8"/>
<organism evidence="3 4">
    <name type="scientific">Rhizobium gallicum bv. gallicum R602sp</name>
    <dbReference type="NCBI Taxonomy" id="1041138"/>
    <lineage>
        <taxon>Bacteria</taxon>
        <taxon>Pseudomonadati</taxon>
        <taxon>Pseudomonadota</taxon>
        <taxon>Alphaproteobacteria</taxon>
        <taxon>Hyphomicrobiales</taxon>
        <taxon>Rhizobiaceae</taxon>
        <taxon>Rhizobium/Agrobacterium group</taxon>
        <taxon>Rhizobium</taxon>
    </lineage>
</organism>
<accession>A0A0B4X4J8</accession>
<dbReference type="Pfam" id="PF13449">
    <property type="entry name" value="Phytase-like"/>
    <property type="match status" value="1"/>
</dbReference>
<sequence>MIRLSRAALLVLCLAGDASIAVARESVDISSRFISTFKIGSSETRFGPLEFLGGLEMVSGNRLFGSWSAIRFVPDRKHFVGVLDTGHWLTGSIERDQQGRLSGLSGVEITPMKNASGTTFEGKGRMDAEGLALKGDKVLVSFEQDHRVEAYPDPGFETSSSVGSIPILVPIRSLRSGRGFETLAVAPPESALKGAAVIISEESRDRKGNIYGAILSGPLKGSFAVTRNGDFDPTDGAFLPGGDLLLLERRFNIANGIAMRIRRIAAAEIRPDAVADGDILLTADFGYQIDNMEGLDSFQAPDGSTHVIIVSDDNHSILERNLMLEFRLTE</sequence>
<dbReference type="PIRSF" id="PIRSF031900">
    <property type="entry name" value="UCP031900"/>
    <property type="match status" value="1"/>
</dbReference>
<name>A0A0B4X4J8_9HYPH</name>